<dbReference type="AlphaFoldDB" id="A0A4C1Z1P6"/>
<comment type="caution">
    <text evidence="1">The sequence shown here is derived from an EMBL/GenBank/DDBJ whole genome shotgun (WGS) entry which is preliminary data.</text>
</comment>
<gene>
    <name evidence="1" type="ORF">EVAR_54126_1</name>
</gene>
<dbReference type="EMBL" id="BGZK01001490">
    <property type="protein sequence ID" value="GBP80964.1"/>
    <property type="molecule type" value="Genomic_DNA"/>
</dbReference>
<sequence>MTHRSPRLCVILCSRRWNTAHYTIYHDCSRRMAKNIKRLCDVRYRKFRACGLFSVDAMLPLRLTERITTYCVVLLQFAFL</sequence>
<keyword evidence="2" id="KW-1185">Reference proteome</keyword>
<reference evidence="1 2" key="1">
    <citation type="journal article" date="2019" name="Commun. Biol.">
        <title>The bagworm genome reveals a unique fibroin gene that provides high tensile strength.</title>
        <authorList>
            <person name="Kono N."/>
            <person name="Nakamura H."/>
            <person name="Ohtoshi R."/>
            <person name="Tomita M."/>
            <person name="Numata K."/>
            <person name="Arakawa K."/>
        </authorList>
    </citation>
    <scope>NUCLEOTIDE SEQUENCE [LARGE SCALE GENOMIC DNA]</scope>
</reference>
<dbReference type="Proteomes" id="UP000299102">
    <property type="component" value="Unassembled WGS sequence"/>
</dbReference>
<organism evidence="1 2">
    <name type="scientific">Eumeta variegata</name>
    <name type="common">Bagworm moth</name>
    <name type="synonym">Eumeta japonica</name>
    <dbReference type="NCBI Taxonomy" id="151549"/>
    <lineage>
        <taxon>Eukaryota</taxon>
        <taxon>Metazoa</taxon>
        <taxon>Ecdysozoa</taxon>
        <taxon>Arthropoda</taxon>
        <taxon>Hexapoda</taxon>
        <taxon>Insecta</taxon>
        <taxon>Pterygota</taxon>
        <taxon>Neoptera</taxon>
        <taxon>Endopterygota</taxon>
        <taxon>Lepidoptera</taxon>
        <taxon>Glossata</taxon>
        <taxon>Ditrysia</taxon>
        <taxon>Tineoidea</taxon>
        <taxon>Psychidae</taxon>
        <taxon>Oiketicinae</taxon>
        <taxon>Eumeta</taxon>
    </lineage>
</organism>
<dbReference type="OrthoDB" id="7490805at2759"/>
<accession>A0A4C1Z1P6</accession>
<evidence type="ECO:0000313" key="2">
    <source>
        <dbReference type="Proteomes" id="UP000299102"/>
    </source>
</evidence>
<name>A0A4C1Z1P6_EUMVA</name>
<evidence type="ECO:0000313" key="1">
    <source>
        <dbReference type="EMBL" id="GBP80964.1"/>
    </source>
</evidence>
<proteinExistence type="predicted"/>
<protein>
    <submittedName>
        <fullName evidence="1">Uncharacterized protein</fullName>
    </submittedName>
</protein>